<gene>
    <name evidence="15" type="ORF">FIV46_07245</name>
</gene>
<evidence type="ECO:0000256" key="5">
    <source>
        <dbReference type="ARBA" id="ARBA00022553"/>
    </source>
</evidence>
<comment type="caution">
    <text evidence="15">The sequence shown here is derived from an EMBL/GenBank/DDBJ whole genome shotgun (WGS) entry which is preliminary data.</text>
</comment>
<dbReference type="InterPro" id="IPR036097">
    <property type="entry name" value="HisK_dim/P_sf"/>
</dbReference>
<dbReference type="Gene3D" id="1.10.287.130">
    <property type="match status" value="1"/>
</dbReference>
<dbReference type="EMBL" id="VFIY01000005">
    <property type="protein sequence ID" value="TPD61986.1"/>
    <property type="molecule type" value="Genomic_DNA"/>
</dbReference>
<feature type="transmembrane region" description="Helical" evidence="13">
    <location>
        <begin position="157"/>
        <end position="183"/>
    </location>
</feature>
<dbReference type="SUPFAM" id="SSF55874">
    <property type="entry name" value="ATPase domain of HSP90 chaperone/DNA topoisomerase II/histidine kinase"/>
    <property type="match status" value="1"/>
</dbReference>
<evidence type="ECO:0000256" key="4">
    <source>
        <dbReference type="ARBA" id="ARBA00022475"/>
    </source>
</evidence>
<proteinExistence type="predicted"/>
<dbReference type="PRINTS" id="PR00344">
    <property type="entry name" value="BCTRLSENSOR"/>
</dbReference>
<evidence type="ECO:0000259" key="14">
    <source>
        <dbReference type="PROSITE" id="PS50109"/>
    </source>
</evidence>
<dbReference type="Gene3D" id="6.10.340.10">
    <property type="match status" value="1"/>
</dbReference>
<comment type="subcellular location">
    <subcellularLocation>
        <location evidence="2">Cell membrane</location>
    </subcellularLocation>
</comment>
<keyword evidence="7" id="KW-0547">Nucleotide-binding</keyword>
<dbReference type="PROSITE" id="PS50109">
    <property type="entry name" value="HIS_KIN"/>
    <property type="match status" value="1"/>
</dbReference>
<name>A0A501PQC2_9PROT</name>
<feature type="transmembrane region" description="Helical" evidence="13">
    <location>
        <begin position="12"/>
        <end position="35"/>
    </location>
</feature>
<protein>
    <recommendedName>
        <fullName evidence="3">histidine kinase</fullName>
        <ecNumber evidence="3">2.7.13.3</ecNumber>
    </recommendedName>
</protein>
<sequence>MRPLPSKSLSFRLAKIGVFLAFLVGIVLSGVQVYLDFLDEDSYLEKRMGDILQVAEKPAARAVYIIDPALANHVLDGLFVYEFVQEATIRDDLGQVLASKSREHIPSSTKWLTSRISGVNEVYSRTLAVMSDATVGAGRIDITINRDVALAGFYDRAVLVFFTGIVRNLLLVFLLYLAYYFVITKPLNLFVRKIASIDPENSDENPVEIPPGHENDELGWLARTFNGFSNAIVVHFRKLKKTQDELSFARDELIKELEAHKETAEHLVEMRIQADNANRAKSAFLANMSHELRTPLNAIIGFASLMSSEAKGPVGNKDYLGYLKDIEEAGTKLTDQLGQLLDLSRIESGEFTLKESEFRIADLIDNSLQMFQAEMDEKKLVLKKQIDDGLGEVTADRRRMRQVLDNLISNAIKFSHKGGEVILAAHKDSEGGLLIEIKDFGVGMPEESIPRMLEPFVQAESRYNKSFQGAGLGLSLSNLLVKMHGGKVWIESETGKGTTVSVRLPEKRFVNLSEMS</sequence>
<dbReference type="PANTHER" id="PTHR43047:SF63">
    <property type="entry name" value="HISTIDINE KINASE"/>
    <property type="match status" value="1"/>
</dbReference>
<comment type="catalytic activity">
    <reaction evidence="1">
        <text>ATP + protein L-histidine = ADP + protein N-phospho-L-histidine.</text>
        <dbReference type="EC" id="2.7.13.3"/>
    </reaction>
</comment>
<keyword evidence="9" id="KW-0067">ATP-binding</keyword>
<feature type="domain" description="Histidine kinase" evidence="14">
    <location>
        <begin position="287"/>
        <end position="508"/>
    </location>
</feature>
<dbReference type="SMART" id="SM00388">
    <property type="entry name" value="HisKA"/>
    <property type="match status" value="1"/>
</dbReference>
<evidence type="ECO:0000256" key="8">
    <source>
        <dbReference type="ARBA" id="ARBA00022777"/>
    </source>
</evidence>
<dbReference type="SUPFAM" id="SSF47384">
    <property type="entry name" value="Homodimeric domain of signal transducing histidine kinase"/>
    <property type="match status" value="1"/>
</dbReference>
<evidence type="ECO:0000313" key="16">
    <source>
        <dbReference type="Proteomes" id="UP000319148"/>
    </source>
</evidence>
<keyword evidence="12" id="KW-0175">Coiled coil</keyword>
<dbReference type="InterPro" id="IPR005467">
    <property type="entry name" value="His_kinase_dom"/>
</dbReference>
<dbReference type="Proteomes" id="UP000319148">
    <property type="component" value="Unassembled WGS sequence"/>
</dbReference>
<dbReference type="GO" id="GO:0005524">
    <property type="term" value="F:ATP binding"/>
    <property type="evidence" value="ECO:0007669"/>
    <property type="project" value="UniProtKB-KW"/>
</dbReference>
<dbReference type="RefSeq" id="WP_139939903.1">
    <property type="nucleotide sequence ID" value="NZ_JBHSYP010000003.1"/>
</dbReference>
<reference evidence="16" key="1">
    <citation type="submission" date="2019-06" db="EMBL/GenBank/DDBJ databases">
        <title>The complete genome of Emcibacter congregatus ZYLT.</title>
        <authorList>
            <person name="Zhao Z."/>
        </authorList>
    </citation>
    <scope>NUCLEOTIDE SEQUENCE [LARGE SCALE GENOMIC DNA]</scope>
    <source>
        <strain evidence="16">MCCC 1A06723</strain>
    </source>
</reference>
<evidence type="ECO:0000256" key="12">
    <source>
        <dbReference type="SAM" id="Coils"/>
    </source>
</evidence>
<dbReference type="InterPro" id="IPR003594">
    <property type="entry name" value="HATPase_dom"/>
</dbReference>
<dbReference type="PANTHER" id="PTHR43047">
    <property type="entry name" value="TWO-COMPONENT HISTIDINE PROTEIN KINASE"/>
    <property type="match status" value="1"/>
</dbReference>
<keyword evidence="11 13" id="KW-0472">Membrane</keyword>
<dbReference type="CDD" id="cd00082">
    <property type="entry name" value="HisKA"/>
    <property type="match status" value="1"/>
</dbReference>
<dbReference type="Pfam" id="PF00512">
    <property type="entry name" value="HisKA"/>
    <property type="match status" value="1"/>
</dbReference>
<dbReference type="InterPro" id="IPR004358">
    <property type="entry name" value="Sig_transdc_His_kin-like_C"/>
</dbReference>
<keyword evidence="13" id="KW-1133">Transmembrane helix</keyword>
<dbReference type="FunFam" id="3.30.565.10:FF:000023">
    <property type="entry name" value="PAS domain-containing sensor histidine kinase"/>
    <property type="match status" value="1"/>
</dbReference>
<evidence type="ECO:0000256" key="3">
    <source>
        <dbReference type="ARBA" id="ARBA00012438"/>
    </source>
</evidence>
<dbReference type="InterPro" id="IPR036890">
    <property type="entry name" value="HATPase_C_sf"/>
</dbReference>
<evidence type="ECO:0000256" key="10">
    <source>
        <dbReference type="ARBA" id="ARBA00023012"/>
    </source>
</evidence>
<dbReference type="InterPro" id="IPR003661">
    <property type="entry name" value="HisK_dim/P_dom"/>
</dbReference>
<feature type="coiled-coil region" evidence="12">
    <location>
        <begin position="239"/>
        <end position="270"/>
    </location>
</feature>
<evidence type="ECO:0000256" key="13">
    <source>
        <dbReference type="SAM" id="Phobius"/>
    </source>
</evidence>
<keyword evidence="13" id="KW-0812">Transmembrane</keyword>
<evidence type="ECO:0000256" key="2">
    <source>
        <dbReference type="ARBA" id="ARBA00004236"/>
    </source>
</evidence>
<keyword evidence="10" id="KW-0902">Two-component regulatory system</keyword>
<evidence type="ECO:0000256" key="11">
    <source>
        <dbReference type="ARBA" id="ARBA00023136"/>
    </source>
</evidence>
<dbReference type="AlphaFoldDB" id="A0A501PQC2"/>
<keyword evidence="16" id="KW-1185">Reference proteome</keyword>
<keyword evidence="6" id="KW-0808">Transferase</keyword>
<dbReference type="Gene3D" id="3.30.565.10">
    <property type="entry name" value="Histidine kinase-like ATPase, C-terminal domain"/>
    <property type="match status" value="1"/>
</dbReference>
<keyword evidence="4" id="KW-1003">Cell membrane</keyword>
<evidence type="ECO:0000256" key="9">
    <source>
        <dbReference type="ARBA" id="ARBA00022840"/>
    </source>
</evidence>
<dbReference type="GO" id="GO:0000155">
    <property type="term" value="F:phosphorelay sensor kinase activity"/>
    <property type="evidence" value="ECO:0007669"/>
    <property type="project" value="InterPro"/>
</dbReference>
<dbReference type="Pfam" id="PF02518">
    <property type="entry name" value="HATPase_c"/>
    <property type="match status" value="1"/>
</dbReference>
<dbReference type="GO" id="GO:0005886">
    <property type="term" value="C:plasma membrane"/>
    <property type="evidence" value="ECO:0007669"/>
    <property type="project" value="UniProtKB-SubCell"/>
</dbReference>
<dbReference type="SMART" id="SM00387">
    <property type="entry name" value="HATPase_c"/>
    <property type="match status" value="1"/>
</dbReference>
<evidence type="ECO:0000256" key="1">
    <source>
        <dbReference type="ARBA" id="ARBA00000085"/>
    </source>
</evidence>
<evidence type="ECO:0000256" key="7">
    <source>
        <dbReference type="ARBA" id="ARBA00022741"/>
    </source>
</evidence>
<evidence type="ECO:0000256" key="6">
    <source>
        <dbReference type="ARBA" id="ARBA00022679"/>
    </source>
</evidence>
<keyword evidence="8" id="KW-0418">Kinase</keyword>
<keyword evidence="5" id="KW-0597">Phosphoprotein</keyword>
<organism evidence="15 16">
    <name type="scientific">Emcibacter nanhaiensis</name>
    <dbReference type="NCBI Taxonomy" id="1505037"/>
    <lineage>
        <taxon>Bacteria</taxon>
        <taxon>Pseudomonadati</taxon>
        <taxon>Pseudomonadota</taxon>
        <taxon>Alphaproteobacteria</taxon>
        <taxon>Emcibacterales</taxon>
        <taxon>Emcibacteraceae</taxon>
        <taxon>Emcibacter</taxon>
    </lineage>
</organism>
<evidence type="ECO:0000313" key="15">
    <source>
        <dbReference type="EMBL" id="TPD61986.1"/>
    </source>
</evidence>
<accession>A0A501PQC2</accession>
<dbReference type="OrthoDB" id="8477070at2"/>
<dbReference type="GO" id="GO:0009927">
    <property type="term" value="F:histidine phosphotransfer kinase activity"/>
    <property type="evidence" value="ECO:0007669"/>
    <property type="project" value="TreeGrafter"/>
</dbReference>
<dbReference type="EC" id="2.7.13.3" evidence="3"/>